<sequence length="323" mass="36273">MASAPSEPLVPFAEATEVTQSDSHSYRASLQSAWCIGSVPNGGYVASVILRAASLHLAARGQPDTISAHFEYVNRTEVGPAILVVEEVKLGRTISTLHITLYQHDLQPTAPWLGSKSRKNVLAYLTNTRISLEKGLTLSTGWTVTPPLKPVDFSMLELNRDPHWVKRDKLTARAVSFARAHNNLEHYVPREGTRRGMADIWLRFKAGQKFTNASLGYIADAYPTIVEGWRPRRDEEQTPFRSNEMFWYPTIALNLDVKKTLPEEGVEWLFIRCLAKVIQNGRLDLEVVILDRDQNVVALSNHVNLVLSAERNLKERSHANGKL</sequence>
<reference evidence="3" key="2">
    <citation type="submission" date="2020-11" db="EMBL/GenBank/DDBJ databases">
        <title>Whole genome sequencing of Colletotrichum sp.</title>
        <authorList>
            <person name="Li H."/>
        </authorList>
    </citation>
    <scope>NUCLEOTIDE SEQUENCE</scope>
    <source>
        <strain evidence="3">CkLH20</strain>
    </source>
</reference>
<dbReference type="PANTHER" id="PTHR38110">
    <property type="entry name" value="CHROMOSOME 23, WHOLE GENOME SHOTGUN SEQUENCE"/>
    <property type="match status" value="1"/>
</dbReference>
<accession>A0A9P6LMU2</accession>
<evidence type="ECO:0000313" key="3">
    <source>
        <dbReference type="EMBL" id="KAF9878805.1"/>
    </source>
</evidence>
<gene>
    <name evidence="3" type="ORF">CkaCkLH20_03705</name>
</gene>
<dbReference type="InterPro" id="IPR042171">
    <property type="entry name" value="Acyl-CoA_hotdog"/>
</dbReference>
<comment type="caution">
    <text evidence="3">The sequence shown here is derived from an EMBL/GenBank/DDBJ whole genome shotgun (WGS) entry which is preliminary data.</text>
</comment>
<keyword evidence="4" id="KW-1185">Reference proteome</keyword>
<name>A0A9P6LMU2_9PEZI</name>
<proteinExistence type="predicted"/>
<dbReference type="Pfam" id="PF20789">
    <property type="entry name" value="4HBT_3C"/>
    <property type="match status" value="1"/>
</dbReference>
<dbReference type="Pfam" id="PF13622">
    <property type="entry name" value="4HBT_3"/>
    <property type="match status" value="1"/>
</dbReference>
<dbReference type="EMBL" id="JAATWM020000009">
    <property type="protein sequence ID" value="KAF9878805.1"/>
    <property type="molecule type" value="Genomic_DNA"/>
</dbReference>
<protein>
    <submittedName>
        <fullName evidence="3">Thioesterase family protein</fullName>
    </submittedName>
</protein>
<evidence type="ECO:0000259" key="2">
    <source>
        <dbReference type="Pfam" id="PF20789"/>
    </source>
</evidence>
<dbReference type="InterPro" id="IPR029069">
    <property type="entry name" value="HotDog_dom_sf"/>
</dbReference>
<evidence type="ECO:0000259" key="1">
    <source>
        <dbReference type="Pfam" id="PF13622"/>
    </source>
</evidence>
<dbReference type="RefSeq" id="XP_038748266.1">
    <property type="nucleotide sequence ID" value="XM_038886424.1"/>
</dbReference>
<dbReference type="GeneID" id="62159498"/>
<dbReference type="SUPFAM" id="SSF54637">
    <property type="entry name" value="Thioesterase/thiol ester dehydrase-isomerase"/>
    <property type="match status" value="2"/>
</dbReference>
<dbReference type="OrthoDB" id="2532955at2759"/>
<dbReference type="InterPro" id="IPR049450">
    <property type="entry name" value="ACOT8-like_C"/>
</dbReference>
<feature type="domain" description="Acyl-CoA thioesterase-like C-terminal" evidence="2">
    <location>
        <begin position="174"/>
        <end position="306"/>
    </location>
</feature>
<reference evidence="3" key="1">
    <citation type="submission" date="2020-03" db="EMBL/GenBank/DDBJ databases">
        <authorList>
            <person name="He L."/>
        </authorList>
    </citation>
    <scope>NUCLEOTIDE SEQUENCE</scope>
    <source>
        <strain evidence="3">CkLH20</strain>
    </source>
</reference>
<dbReference type="AlphaFoldDB" id="A0A9P6LMU2"/>
<dbReference type="InterPro" id="IPR049449">
    <property type="entry name" value="TesB_ACOT8-like_N"/>
</dbReference>
<dbReference type="Proteomes" id="UP000781932">
    <property type="component" value="Unassembled WGS sequence"/>
</dbReference>
<feature type="domain" description="Acyl-CoA thioesterase-like N-terminal HotDog" evidence="1">
    <location>
        <begin position="31"/>
        <end position="108"/>
    </location>
</feature>
<dbReference type="PANTHER" id="PTHR38110:SF1">
    <property type="entry name" value="THIOESTERASE DOMAIN-CONTAINING PROTEIN"/>
    <property type="match status" value="1"/>
</dbReference>
<organism evidence="3 4">
    <name type="scientific">Colletotrichum karsti</name>
    <dbReference type="NCBI Taxonomy" id="1095194"/>
    <lineage>
        <taxon>Eukaryota</taxon>
        <taxon>Fungi</taxon>
        <taxon>Dikarya</taxon>
        <taxon>Ascomycota</taxon>
        <taxon>Pezizomycotina</taxon>
        <taxon>Sordariomycetes</taxon>
        <taxon>Hypocreomycetidae</taxon>
        <taxon>Glomerellales</taxon>
        <taxon>Glomerellaceae</taxon>
        <taxon>Colletotrichum</taxon>
        <taxon>Colletotrichum boninense species complex</taxon>
    </lineage>
</organism>
<dbReference type="Gene3D" id="2.40.160.210">
    <property type="entry name" value="Acyl-CoA thioesterase, double hotdog domain"/>
    <property type="match status" value="1"/>
</dbReference>
<dbReference type="InterPro" id="IPR052389">
    <property type="entry name" value="Sec_Metab_Biosynth-Assoc"/>
</dbReference>
<evidence type="ECO:0000313" key="4">
    <source>
        <dbReference type="Proteomes" id="UP000781932"/>
    </source>
</evidence>